<evidence type="ECO:0000313" key="3">
    <source>
        <dbReference type="Proteomes" id="UP000046373"/>
    </source>
</evidence>
<accession>A0A090FB59</accession>
<feature type="region of interest" description="Disordered" evidence="1">
    <location>
        <begin position="1"/>
        <end position="26"/>
    </location>
</feature>
<evidence type="ECO:0000256" key="1">
    <source>
        <dbReference type="SAM" id="MobiDB-lite"/>
    </source>
</evidence>
<dbReference type="AlphaFoldDB" id="A0A090FB59"/>
<organism evidence="2 3">
    <name type="scientific">Mesorhizobium plurifarium</name>
    <dbReference type="NCBI Taxonomy" id="69974"/>
    <lineage>
        <taxon>Bacteria</taxon>
        <taxon>Pseudomonadati</taxon>
        <taxon>Pseudomonadota</taxon>
        <taxon>Alphaproteobacteria</taxon>
        <taxon>Hyphomicrobiales</taxon>
        <taxon>Phyllobacteriaceae</taxon>
        <taxon>Mesorhizobium</taxon>
    </lineage>
</organism>
<name>A0A090FB59_MESPL</name>
<protein>
    <submittedName>
        <fullName evidence="2">Uncharacterized protein</fullName>
    </submittedName>
</protein>
<gene>
    <name evidence="2" type="ORF">MPLDJ20_320032</name>
</gene>
<dbReference type="Proteomes" id="UP000046373">
    <property type="component" value="Unassembled WGS sequence"/>
</dbReference>
<evidence type="ECO:0000313" key="2">
    <source>
        <dbReference type="EMBL" id="CDX41137.1"/>
    </source>
</evidence>
<feature type="compositionally biased region" description="Basic and acidic residues" evidence="1">
    <location>
        <begin position="11"/>
        <end position="20"/>
    </location>
</feature>
<sequence length="213" mass="22989">MLALRPAGRLAEMERPEPVRQPRSQRPAFSCIQRDACLNAFQVCVGRQRASIEKRKPAAAMGNRDGPGGALVALHGKSGLRQQAGDLGSLAQRLAGLHRTAQAIERVAADAARRAPGAVARLSGPALVQAFHRLEAARNLAVAVWLEIDHDRLGKPDIVHHFLRSYDRLLSKQSAPDGARCGSAIADPRVNQPPGVRFRRISRLGHPGKPVSD</sequence>
<proteinExistence type="predicted"/>
<reference evidence="2 3" key="1">
    <citation type="submission" date="2014-08" db="EMBL/GenBank/DDBJ databases">
        <authorList>
            <person name="Moulin Lionel"/>
        </authorList>
    </citation>
    <scope>NUCLEOTIDE SEQUENCE [LARGE SCALE GENOMIC DNA]</scope>
</reference>
<dbReference type="EMBL" id="CCNB01000026">
    <property type="protein sequence ID" value="CDX41137.1"/>
    <property type="molecule type" value="Genomic_DNA"/>
</dbReference>